<sequence>MLQQFNVVVTGDVNSTSHVDGRSYVGGNVVGGDYVQHPNDTPASAYAGLTVGGKLSGGAHVNGLGMVVGGDVQGITVNSGESYIGGNVSSSSLSGNAWAVGSADNVNFGNLIHAASYNNMNLNGKVLGAPTATMNSTLAASTSTNFGNVMTGLSSQLSALHGSNTAQVDFSNGDHTVTFRGTAANGVLVFDLTTLDSRIFSSTTSEFAFDLHGASTVIFNTNDKNLSVSANFLGGSAQALGSKLIWNFAGAESVTVGATFGGQLLVADGTFNNLSKANVEGGVFAKALNQAAEIHLQSFDGTIPTTPVPEPETYAMLLAGLGLVGALARRRKQ</sequence>
<dbReference type="Proteomes" id="UP000444316">
    <property type="component" value="Unassembled WGS sequence"/>
</dbReference>
<proteinExistence type="predicted"/>
<dbReference type="NCBIfam" id="NF038126">
    <property type="entry name" value="PEP_CTERM_FxDxF"/>
    <property type="match status" value="1"/>
</dbReference>
<dbReference type="NCBIfam" id="NF035944">
    <property type="entry name" value="PEPxxWA-CTERM"/>
    <property type="match status" value="1"/>
</dbReference>
<dbReference type="InterPro" id="IPR026588">
    <property type="entry name" value="Choice_anch_A"/>
</dbReference>
<dbReference type="Pfam" id="PF20597">
    <property type="entry name" value="pAdhesive_15"/>
    <property type="match status" value="1"/>
</dbReference>
<dbReference type="NCBIfam" id="TIGR04215">
    <property type="entry name" value="choice_anch_A"/>
    <property type="match status" value="1"/>
</dbReference>
<dbReference type="EMBL" id="WWCL01000004">
    <property type="protein sequence ID" value="MYN47035.1"/>
    <property type="molecule type" value="Genomic_DNA"/>
</dbReference>
<protein>
    <submittedName>
        <fullName evidence="3">Choice-of-anchor A family protein</fullName>
    </submittedName>
</protein>
<feature type="domain" description="Ice-binding protein C-terminal" evidence="1">
    <location>
        <begin position="307"/>
        <end position="332"/>
    </location>
</feature>
<evidence type="ECO:0000259" key="1">
    <source>
        <dbReference type="Pfam" id="PF07589"/>
    </source>
</evidence>
<evidence type="ECO:0000259" key="2">
    <source>
        <dbReference type="Pfam" id="PF20597"/>
    </source>
</evidence>
<dbReference type="NCBIfam" id="TIGR02595">
    <property type="entry name" value="PEP_CTERM"/>
    <property type="match status" value="1"/>
</dbReference>
<comment type="caution">
    <text evidence="3">The sequence shown here is derived from an EMBL/GenBank/DDBJ whole genome shotgun (WGS) entry which is preliminary data.</text>
</comment>
<dbReference type="Pfam" id="PF07589">
    <property type="entry name" value="PEP-CTERM"/>
    <property type="match status" value="1"/>
</dbReference>
<gene>
    <name evidence="3" type="ORF">GTP23_18485</name>
</gene>
<keyword evidence="4" id="KW-1185">Reference proteome</keyword>
<accession>A0A845I4T4</accession>
<organism evidence="3 4">
    <name type="scientific">Duganella fentianensis</name>
    <dbReference type="NCBI Taxonomy" id="2692177"/>
    <lineage>
        <taxon>Bacteria</taxon>
        <taxon>Pseudomonadati</taxon>
        <taxon>Pseudomonadota</taxon>
        <taxon>Betaproteobacteria</taxon>
        <taxon>Burkholderiales</taxon>
        <taxon>Oxalobacteraceae</taxon>
        <taxon>Telluria group</taxon>
        <taxon>Duganella</taxon>
    </lineage>
</organism>
<feature type="domain" description="Choice-of-anchor A" evidence="2">
    <location>
        <begin position="2"/>
        <end position="296"/>
    </location>
</feature>
<reference evidence="3" key="1">
    <citation type="submission" date="2019-12" db="EMBL/GenBank/DDBJ databases">
        <title>Novel species isolated from a subtropical stream in China.</title>
        <authorList>
            <person name="Lu H."/>
        </authorList>
    </citation>
    <scope>NUCLEOTIDE SEQUENCE [LARGE SCALE GENOMIC DNA]</scope>
    <source>
        <strain evidence="3">FT93W</strain>
    </source>
</reference>
<dbReference type="InterPro" id="IPR013424">
    <property type="entry name" value="Ice-binding_C"/>
</dbReference>
<evidence type="ECO:0000313" key="3">
    <source>
        <dbReference type="EMBL" id="MYN47035.1"/>
    </source>
</evidence>
<dbReference type="AlphaFoldDB" id="A0A845I4T4"/>
<name>A0A845I4T4_9BURK</name>
<evidence type="ECO:0000313" key="4">
    <source>
        <dbReference type="Proteomes" id="UP000444316"/>
    </source>
</evidence>